<dbReference type="Pfam" id="PF13377">
    <property type="entry name" value="Peripla_BP_3"/>
    <property type="match status" value="1"/>
</dbReference>
<dbReference type="PANTHER" id="PTHR30146">
    <property type="entry name" value="LACI-RELATED TRANSCRIPTIONAL REPRESSOR"/>
    <property type="match status" value="1"/>
</dbReference>
<dbReference type="GO" id="GO:0003700">
    <property type="term" value="F:DNA-binding transcription factor activity"/>
    <property type="evidence" value="ECO:0007669"/>
    <property type="project" value="TreeGrafter"/>
</dbReference>
<dbReference type="GO" id="GO:0000976">
    <property type="term" value="F:transcription cis-regulatory region binding"/>
    <property type="evidence" value="ECO:0007669"/>
    <property type="project" value="TreeGrafter"/>
</dbReference>
<dbReference type="OrthoDB" id="3227375at2"/>
<evidence type="ECO:0000256" key="2">
    <source>
        <dbReference type="ARBA" id="ARBA00023125"/>
    </source>
</evidence>
<keyword evidence="6" id="KW-1185">Reference proteome</keyword>
<evidence type="ECO:0000256" key="3">
    <source>
        <dbReference type="ARBA" id="ARBA00023163"/>
    </source>
</evidence>
<dbReference type="PROSITE" id="PS50932">
    <property type="entry name" value="HTH_LACI_2"/>
    <property type="match status" value="1"/>
</dbReference>
<dbReference type="Gene3D" id="3.40.50.2300">
    <property type="match status" value="2"/>
</dbReference>
<dbReference type="InterPro" id="IPR028082">
    <property type="entry name" value="Peripla_BP_I"/>
</dbReference>
<gene>
    <name evidence="5" type="ORF">DVK44_02655</name>
</gene>
<dbReference type="SMART" id="SM00354">
    <property type="entry name" value="HTH_LACI"/>
    <property type="match status" value="1"/>
</dbReference>
<dbReference type="PROSITE" id="PS00356">
    <property type="entry name" value="HTH_LACI_1"/>
    <property type="match status" value="1"/>
</dbReference>
<dbReference type="SUPFAM" id="SSF47413">
    <property type="entry name" value="lambda repressor-like DNA-binding domains"/>
    <property type="match status" value="1"/>
</dbReference>
<keyword evidence="1" id="KW-0805">Transcription regulation</keyword>
<keyword evidence="3" id="KW-0804">Transcription</keyword>
<dbReference type="InterPro" id="IPR046335">
    <property type="entry name" value="LacI/GalR-like_sensor"/>
</dbReference>
<reference evidence="6" key="1">
    <citation type="submission" date="2018-07" db="EMBL/GenBank/DDBJ databases">
        <authorList>
            <person name="Zhao J."/>
        </authorList>
    </citation>
    <scope>NUCLEOTIDE SEQUENCE [LARGE SCALE GENOMIC DNA]</scope>
    <source>
        <strain evidence="6">GSSD-12</strain>
    </source>
</reference>
<dbReference type="EMBL" id="CP031194">
    <property type="protein sequence ID" value="AXG76757.1"/>
    <property type="molecule type" value="Genomic_DNA"/>
</dbReference>
<dbReference type="PANTHER" id="PTHR30146:SF153">
    <property type="entry name" value="LACTOSE OPERON REPRESSOR"/>
    <property type="match status" value="1"/>
</dbReference>
<keyword evidence="2 5" id="KW-0238">DNA-binding</keyword>
<dbReference type="SUPFAM" id="SSF53822">
    <property type="entry name" value="Periplasmic binding protein-like I"/>
    <property type="match status" value="1"/>
</dbReference>
<organism evidence="5 6">
    <name type="scientific">Streptomyces paludis</name>
    <dbReference type="NCBI Taxonomy" id="2282738"/>
    <lineage>
        <taxon>Bacteria</taxon>
        <taxon>Bacillati</taxon>
        <taxon>Actinomycetota</taxon>
        <taxon>Actinomycetes</taxon>
        <taxon>Kitasatosporales</taxon>
        <taxon>Streptomycetaceae</taxon>
        <taxon>Streptomyces</taxon>
    </lineage>
</organism>
<accession>A0A345HJ83</accession>
<dbReference type="Proteomes" id="UP000253868">
    <property type="component" value="Chromosome"/>
</dbReference>
<evidence type="ECO:0000256" key="1">
    <source>
        <dbReference type="ARBA" id="ARBA00023015"/>
    </source>
</evidence>
<evidence type="ECO:0000313" key="5">
    <source>
        <dbReference type="EMBL" id="AXG76757.1"/>
    </source>
</evidence>
<dbReference type="InterPro" id="IPR000843">
    <property type="entry name" value="HTH_LacI"/>
</dbReference>
<evidence type="ECO:0000313" key="6">
    <source>
        <dbReference type="Proteomes" id="UP000253868"/>
    </source>
</evidence>
<dbReference type="Pfam" id="PF00356">
    <property type="entry name" value="LacI"/>
    <property type="match status" value="1"/>
</dbReference>
<name>A0A345HJ83_9ACTN</name>
<sequence>MIEGILMREKERRPSLAEVAGEAGVSVSTVSKVVNGAPDVAADTRVRVESVLRDKQYLSPKQRSRRDLATVVVVLASSSMSSPLTVEILRGAMRAAHETGLELVLLDLPDGVPAAGWIERTKRNGPVAVIAVKSRLRTEERAKLAKNGVPLVEVDTYRLPDSDSYSVGATNFAGGMAATQHLLSLGHTRIGFLGGVSDTQASIARKHGHLAALASAGIQPGDGIVEEGDFTYESGLLAAESLLERPGRVTAIFAASDAQAAGVLEAARRAGISVPRDLSVIGFDDQPVARMTAPRLTTIRQPSEAMGSYAVDVAHKLLLGGAPPVFHTDLATELIVRDSTTVPQVLENMA</sequence>
<dbReference type="Gene3D" id="1.10.260.40">
    <property type="entry name" value="lambda repressor-like DNA-binding domains"/>
    <property type="match status" value="1"/>
</dbReference>
<dbReference type="AlphaFoldDB" id="A0A345HJ83"/>
<feature type="domain" description="HTH lacI-type" evidence="4">
    <location>
        <begin position="14"/>
        <end position="70"/>
    </location>
</feature>
<dbReference type="InterPro" id="IPR010982">
    <property type="entry name" value="Lambda_DNA-bd_dom_sf"/>
</dbReference>
<evidence type="ECO:0000259" key="4">
    <source>
        <dbReference type="PROSITE" id="PS50932"/>
    </source>
</evidence>
<dbReference type="KEGG" id="spad:DVK44_02655"/>
<proteinExistence type="predicted"/>
<protein>
    <submittedName>
        <fullName evidence="5">LacI family DNA-binding transcriptional regulator</fullName>
    </submittedName>
</protein>